<evidence type="ECO:0000313" key="2">
    <source>
        <dbReference type="Proteomes" id="UP000298138"/>
    </source>
</evidence>
<dbReference type="Gene3D" id="2.100.10.30">
    <property type="entry name" value="Jacalin-like lectin domain"/>
    <property type="match status" value="1"/>
</dbReference>
<dbReference type="SUPFAM" id="SSF51101">
    <property type="entry name" value="Mannose-binding lectins"/>
    <property type="match status" value="1"/>
</dbReference>
<evidence type="ECO:0008006" key="3">
    <source>
        <dbReference type="Google" id="ProtNLM"/>
    </source>
</evidence>
<accession>A0A4S2N377</accession>
<dbReference type="InterPro" id="IPR053002">
    <property type="entry name" value="Metalloproteinase_M10B"/>
</dbReference>
<keyword evidence="2" id="KW-1185">Reference proteome</keyword>
<dbReference type="GO" id="GO:0005737">
    <property type="term" value="C:cytoplasm"/>
    <property type="evidence" value="ECO:0007669"/>
    <property type="project" value="TreeGrafter"/>
</dbReference>
<sequence>MPLTANPPLHLVVLVGSDFRDRDLQSAGAGEAVRRDQGGKIDIAVRKLRIAGYLVQAFTGDQLYRNRMGRRCFRFEEEWSNDSLSSRDDRVMRNLAKVHVVRADSSVDEIRGLEAAGNGNAIRELVRDAVDSYFGRRFADKRYIGVVVLDAIGDLRLPGIKDTSALGGGLGIVGSKGFHSLTTTLEGVTSMFSDCSRIGTDVGTSDSSETGFIWESATVTLGKILEAFVSPQPQIVPRDFGHLNRTFITKEPYSLRSKTPGLSPSMPKDEDTWPRIDCLRMRFHPCFRLPTDPMPLDVPEIPQVFALETGLVASATSGIVLIMVFLDGVFSDFFDFTQKPEREVFLNDRTLRAKIPDLPKASPNVMLRILSAGQGEAIMDDFTAAVNEAKINIPIGHGTVYKSGAYGTLSSNKDSGADHHMIFNSITAGSLLIAIRVYHSLRLNALEFIYEDKSIQLFGTKPKDDSASTEFPIDARRGEILMGFCMRSKGAVRGLEILTSFGRRSDCFGGMPLGGNMTTLIPPKGRALAGVYGSCLDDFAILYK</sequence>
<proteinExistence type="predicted"/>
<dbReference type="EMBL" id="ML220113">
    <property type="protein sequence ID" value="TGZ83618.1"/>
    <property type="molecule type" value="Genomic_DNA"/>
</dbReference>
<dbReference type="PANTHER" id="PTHR21054">
    <property type="entry name" value="ZINC METALLOPROTEINASE-RELATED"/>
    <property type="match status" value="1"/>
</dbReference>
<protein>
    <recommendedName>
        <fullName evidence="3">Jacalin-type lectin domain-containing protein</fullName>
    </recommendedName>
</protein>
<dbReference type="Pfam" id="PF12044">
    <property type="entry name" value="Metallopep"/>
    <property type="match status" value="1"/>
</dbReference>
<dbReference type="InParanoid" id="A0A4S2N377"/>
<reference evidence="1 2" key="1">
    <citation type="submission" date="2019-04" db="EMBL/GenBank/DDBJ databases">
        <title>Comparative genomics and transcriptomics to analyze fruiting body development in filamentous ascomycetes.</title>
        <authorList>
            <consortium name="DOE Joint Genome Institute"/>
            <person name="Lutkenhaus R."/>
            <person name="Traeger S."/>
            <person name="Breuer J."/>
            <person name="Kuo A."/>
            <person name="Lipzen A."/>
            <person name="Pangilinan J."/>
            <person name="Dilworth D."/>
            <person name="Sandor L."/>
            <person name="Poggeler S."/>
            <person name="Barry K."/>
            <person name="Grigoriev I.V."/>
            <person name="Nowrousian M."/>
        </authorList>
    </citation>
    <scope>NUCLEOTIDE SEQUENCE [LARGE SCALE GENOMIC DNA]</scope>
    <source>
        <strain evidence="1 2">CBS 389.68</strain>
    </source>
</reference>
<dbReference type="PANTHER" id="PTHR21054:SF2">
    <property type="entry name" value="MIP04191P"/>
    <property type="match status" value="1"/>
</dbReference>
<dbReference type="Proteomes" id="UP000298138">
    <property type="component" value="Unassembled WGS sequence"/>
</dbReference>
<dbReference type="OrthoDB" id="74460at2759"/>
<gene>
    <name evidence="1" type="ORF">EX30DRAFT_368951</name>
</gene>
<dbReference type="InterPro" id="IPR021917">
    <property type="entry name" value="Unchr_Zn-peptidase-like"/>
</dbReference>
<dbReference type="InterPro" id="IPR036404">
    <property type="entry name" value="Jacalin-like_lectin_dom_sf"/>
</dbReference>
<organism evidence="1 2">
    <name type="scientific">Ascodesmis nigricans</name>
    <dbReference type="NCBI Taxonomy" id="341454"/>
    <lineage>
        <taxon>Eukaryota</taxon>
        <taxon>Fungi</taxon>
        <taxon>Dikarya</taxon>
        <taxon>Ascomycota</taxon>
        <taxon>Pezizomycotina</taxon>
        <taxon>Pezizomycetes</taxon>
        <taxon>Pezizales</taxon>
        <taxon>Ascodesmidaceae</taxon>
        <taxon>Ascodesmis</taxon>
    </lineage>
</organism>
<dbReference type="FunCoup" id="A0A4S2N377">
    <property type="interactions" value="40"/>
</dbReference>
<evidence type="ECO:0000313" key="1">
    <source>
        <dbReference type="EMBL" id="TGZ83618.1"/>
    </source>
</evidence>
<dbReference type="AlphaFoldDB" id="A0A4S2N377"/>
<name>A0A4S2N377_9PEZI</name>